<dbReference type="InterPro" id="IPR041078">
    <property type="entry name" value="Plavaka"/>
</dbReference>
<gene>
    <name evidence="2" type="ORF">TRAVEDRAFT_137876</name>
</gene>
<evidence type="ECO:0000313" key="2">
    <source>
        <dbReference type="EMBL" id="EIW51154.1"/>
    </source>
</evidence>
<dbReference type="AlphaFoldDB" id="R7S875"/>
<dbReference type="KEGG" id="tvs:TRAVEDRAFT_137876"/>
<dbReference type="Proteomes" id="UP000054317">
    <property type="component" value="Unassembled WGS sequence"/>
</dbReference>
<feature type="region of interest" description="Disordered" evidence="1">
    <location>
        <begin position="140"/>
        <end position="183"/>
    </location>
</feature>
<proteinExistence type="predicted"/>
<evidence type="ECO:0000313" key="3">
    <source>
        <dbReference type="Proteomes" id="UP000054317"/>
    </source>
</evidence>
<name>R7S875_TRAVS</name>
<dbReference type="EMBL" id="JH712010">
    <property type="protein sequence ID" value="EIW51154.1"/>
    <property type="molecule type" value="Genomic_DNA"/>
</dbReference>
<dbReference type="Pfam" id="PF18759">
    <property type="entry name" value="Plavaka"/>
    <property type="match status" value="1"/>
</dbReference>
<dbReference type="GeneID" id="19409027"/>
<dbReference type="OrthoDB" id="3208495at2759"/>
<dbReference type="OMA" id="NIACESS"/>
<keyword evidence="3" id="KW-1185">Reference proteome</keyword>
<reference evidence="3" key="1">
    <citation type="journal article" date="2012" name="Science">
        <title>The Paleozoic origin of enzymatic lignin decomposition reconstructed from 31 fungal genomes.</title>
        <authorList>
            <person name="Floudas D."/>
            <person name="Binder M."/>
            <person name="Riley R."/>
            <person name="Barry K."/>
            <person name="Blanchette R.A."/>
            <person name="Henrissat B."/>
            <person name="Martinez A.T."/>
            <person name="Otillar R."/>
            <person name="Spatafora J.W."/>
            <person name="Yadav J.S."/>
            <person name="Aerts A."/>
            <person name="Benoit I."/>
            <person name="Boyd A."/>
            <person name="Carlson A."/>
            <person name="Copeland A."/>
            <person name="Coutinho P.M."/>
            <person name="de Vries R.P."/>
            <person name="Ferreira P."/>
            <person name="Findley K."/>
            <person name="Foster B."/>
            <person name="Gaskell J."/>
            <person name="Glotzer D."/>
            <person name="Gorecki P."/>
            <person name="Heitman J."/>
            <person name="Hesse C."/>
            <person name="Hori C."/>
            <person name="Igarashi K."/>
            <person name="Jurgens J.A."/>
            <person name="Kallen N."/>
            <person name="Kersten P."/>
            <person name="Kohler A."/>
            <person name="Kuees U."/>
            <person name="Kumar T.K.A."/>
            <person name="Kuo A."/>
            <person name="LaButti K."/>
            <person name="Larrondo L.F."/>
            <person name="Lindquist E."/>
            <person name="Ling A."/>
            <person name="Lombard V."/>
            <person name="Lucas S."/>
            <person name="Lundell T."/>
            <person name="Martin R."/>
            <person name="McLaughlin D.J."/>
            <person name="Morgenstern I."/>
            <person name="Morin E."/>
            <person name="Murat C."/>
            <person name="Nagy L.G."/>
            <person name="Nolan M."/>
            <person name="Ohm R.A."/>
            <person name="Patyshakuliyeva A."/>
            <person name="Rokas A."/>
            <person name="Ruiz-Duenas F.J."/>
            <person name="Sabat G."/>
            <person name="Salamov A."/>
            <person name="Samejima M."/>
            <person name="Schmutz J."/>
            <person name="Slot J.C."/>
            <person name="St John F."/>
            <person name="Stenlid J."/>
            <person name="Sun H."/>
            <person name="Sun S."/>
            <person name="Syed K."/>
            <person name="Tsang A."/>
            <person name="Wiebenga A."/>
            <person name="Young D."/>
            <person name="Pisabarro A."/>
            <person name="Eastwood D.C."/>
            <person name="Martin F."/>
            <person name="Cullen D."/>
            <person name="Grigoriev I.V."/>
            <person name="Hibbett D.S."/>
        </authorList>
    </citation>
    <scope>NUCLEOTIDE SEQUENCE [LARGE SCALE GENOMIC DNA]</scope>
    <source>
        <strain evidence="3">FP-101664</strain>
    </source>
</reference>
<protein>
    <submittedName>
        <fullName evidence="2">Uncharacterized protein</fullName>
    </submittedName>
</protein>
<evidence type="ECO:0000256" key="1">
    <source>
        <dbReference type="SAM" id="MobiDB-lite"/>
    </source>
</evidence>
<dbReference type="RefSeq" id="XP_008045961.1">
    <property type="nucleotide sequence ID" value="XM_008047770.1"/>
</dbReference>
<organism evidence="2 3">
    <name type="scientific">Trametes versicolor (strain FP-101664)</name>
    <name type="common">White-rot fungus</name>
    <name type="synonym">Coriolus versicolor</name>
    <dbReference type="NCBI Taxonomy" id="717944"/>
    <lineage>
        <taxon>Eukaryota</taxon>
        <taxon>Fungi</taxon>
        <taxon>Dikarya</taxon>
        <taxon>Basidiomycota</taxon>
        <taxon>Agaricomycotina</taxon>
        <taxon>Agaricomycetes</taxon>
        <taxon>Polyporales</taxon>
        <taxon>Polyporaceae</taxon>
        <taxon>Trametes</taxon>
    </lineage>
</organism>
<sequence length="309" mass="35190">MQDTPVSPYGLFKAKTVYLLCEWFYNSANTKSLDDLDALVQILTTSGFKVSDLADFRARREMKRLDDYVSPSGVFSKEDGWMEGEITLPLPKPGVHHNSEADAPSFTVEGMYFRKIIEVIISEVQDRHFSEQRHWLPHKTFWNPPGDSAGTPSDERQPSTPPSADNQPHSQGGHGMPPPIRVFSETYNSDAMNQEYAKLRSRPRNPDDAPSVEYNILPIVAWSDATLLALFGSAKLWPIYLYIANISKYIRGMPTEFVAQHVAYIPEVSHYVASLCRGDDETPIFFRIFPYFLRPFVRHLDLEPVVRSM</sequence>
<accession>R7S875</accession>